<dbReference type="Gene3D" id="2.60.120.560">
    <property type="entry name" value="Exo-inulinase, domain 1"/>
    <property type="match status" value="1"/>
</dbReference>
<name>A0A2G1VZJ1_9BACT</name>
<evidence type="ECO:0000259" key="1">
    <source>
        <dbReference type="Pfam" id="PF06439"/>
    </source>
</evidence>
<evidence type="ECO:0000313" key="3">
    <source>
        <dbReference type="Proteomes" id="UP000225740"/>
    </source>
</evidence>
<comment type="caution">
    <text evidence="2">The sequence shown here is derived from an EMBL/GenBank/DDBJ whole genome shotgun (WGS) entry which is preliminary data.</text>
</comment>
<dbReference type="PROSITE" id="PS51257">
    <property type="entry name" value="PROKAR_LIPOPROTEIN"/>
    <property type="match status" value="1"/>
</dbReference>
<dbReference type="AlphaFoldDB" id="A0A2G1VZJ1"/>
<gene>
    <name evidence="2" type="ORF">CEE69_27165</name>
</gene>
<dbReference type="InterPro" id="IPR010496">
    <property type="entry name" value="AL/BT2_dom"/>
</dbReference>
<reference evidence="2 3" key="1">
    <citation type="submission" date="2017-06" db="EMBL/GenBank/DDBJ databases">
        <title>Description of Rhodopirellula bahusiensis sp. nov.</title>
        <authorList>
            <person name="Kizina J."/>
            <person name="Harder J."/>
        </authorList>
    </citation>
    <scope>NUCLEOTIDE SEQUENCE [LARGE SCALE GENOMIC DNA]</scope>
    <source>
        <strain evidence="2 3">SWK21</strain>
    </source>
</reference>
<proteinExistence type="predicted"/>
<protein>
    <recommendedName>
        <fullName evidence="1">3-keto-alpha-glucoside-1,2-lyase/3-keto-2-hydroxy-glucal hydratase domain-containing protein</fullName>
    </recommendedName>
</protein>
<accession>A0A2G1VZJ1</accession>
<feature type="domain" description="3-keto-alpha-glucoside-1,2-lyase/3-keto-2-hydroxy-glucal hydratase" evidence="1">
    <location>
        <begin position="62"/>
        <end position="269"/>
    </location>
</feature>
<dbReference type="Pfam" id="PF06439">
    <property type="entry name" value="3keto-disac_hyd"/>
    <property type="match status" value="1"/>
</dbReference>
<dbReference type="GeneID" id="90611563"/>
<dbReference type="RefSeq" id="WP_099263747.1">
    <property type="nucleotide sequence ID" value="NZ_JBDUYK010000150.1"/>
</dbReference>
<dbReference type="OrthoDB" id="248448at2"/>
<keyword evidence="3" id="KW-1185">Reference proteome</keyword>
<dbReference type="Proteomes" id="UP000225740">
    <property type="component" value="Unassembled WGS sequence"/>
</dbReference>
<sequence length="272" mass="30082">MRLISDFFAAFLFLQRIPTPTAVVTLTFAGCCLLSDPSTSVVRADESVEKAANVKSDNVSVQIFDTSAPGWRQLDGSDFVRVNGDDQTLTWEGTEALGSGQPIGVTRTKFEVKNFELVIQWKHLKAAGNSGVFAWVPMSALKDLPPNRLPNTGIEVQMLDLDYGRKYTESTGKPPTWFTSHGDIFAVGKSSMQPFPPLSPDGHRSFPSAETTHPHGEWNQYYVRGINGEIRLWVNGVEVSGGRSCSPDEGFLCLESEGSPIRFREIWLRELP</sequence>
<organism evidence="2 3">
    <name type="scientific">Rhodopirellula bahusiensis</name>
    <dbReference type="NCBI Taxonomy" id="2014065"/>
    <lineage>
        <taxon>Bacteria</taxon>
        <taxon>Pseudomonadati</taxon>
        <taxon>Planctomycetota</taxon>
        <taxon>Planctomycetia</taxon>
        <taxon>Pirellulales</taxon>
        <taxon>Pirellulaceae</taxon>
        <taxon>Rhodopirellula</taxon>
    </lineage>
</organism>
<evidence type="ECO:0000313" key="2">
    <source>
        <dbReference type="EMBL" id="PHQ32187.1"/>
    </source>
</evidence>
<dbReference type="GO" id="GO:0016787">
    <property type="term" value="F:hydrolase activity"/>
    <property type="evidence" value="ECO:0007669"/>
    <property type="project" value="InterPro"/>
</dbReference>
<dbReference type="EMBL" id="NIZW01000031">
    <property type="protein sequence ID" value="PHQ32187.1"/>
    <property type="molecule type" value="Genomic_DNA"/>
</dbReference>